<dbReference type="Gene3D" id="3.40.309.10">
    <property type="entry name" value="Aldehyde Dehydrogenase, Chain A, domain 2"/>
    <property type="match status" value="1"/>
</dbReference>
<dbReference type="RefSeq" id="WP_069331590.1">
    <property type="nucleotide sequence ID" value="NZ_MABH01000115.1"/>
</dbReference>
<keyword evidence="2" id="KW-0560">Oxidoreductase</keyword>
<dbReference type="InterPro" id="IPR016161">
    <property type="entry name" value="Ald_DH/histidinol_DH"/>
</dbReference>
<comment type="caution">
    <text evidence="4">The sequence shown here is derived from an EMBL/GenBank/DDBJ whole genome shotgun (WGS) entry which is preliminary data.</text>
</comment>
<dbReference type="CDD" id="cd07138">
    <property type="entry name" value="ALDH_CddD_SSP0762"/>
    <property type="match status" value="1"/>
</dbReference>
<keyword evidence="5" id="KW-1185">Reference proteome</keyword>
<accession>A0ABX5JI74</accession>
<dbReference type="Gene3D" id="3.40.605.10">
    <property type="entry name" value="Aldehyde Dehydrogenase, Chain A, domain 1"/>
    <property type="match status" value="1"/>
</dbReference>
<dbReference type="Proteomes" id="UP000240800">
    <property type="component" value="Unassembled WGS sequence"/>
</dbReference>
<reference evidence="4 5" key="1">
    <citation type="submission" date="2018-04" db="EMBL/GenBank/DDBJ databases">
        <title>Genomic Encyclopedia of Type Strains, Phase III (KMG-III): the genomes of soil and plant-associated and newly described type strains.</title>
        <authorList>
            <person name="Whitman W."/>
        </authorList>
    </citation>
    <scope>NUCLEOTIDE SEQUENCE [LARGE SCALE GENOMIC DNA]</scope>
    <source>
        <strain evidence="4 5">JA192</strain>
    </source>
</reference>
<evidence type="ECO:0000256" key="1">
    <source>
        <dbReference type="ARBA" id="ARBA00009986"/>
    </source>
</evidence>
<dbReference type="Pfam" id="PF00171">
    <property type="entry name" value="Aldedh"/>
    <property type="match status" value="1"/>
</dbReference>
<dbReference type="EMBL" id="PZZW01000001">
    <property type="protein sequence ID" value="PTM81739.1"/>
    <property type="molecule type" value="Genomic_DNA"/>
</dbReference>
<dbReference type="InterPro" id="IPR015590">
    <property type="entry name" value="Aldehyde_DH_dom"/>
</dbReference>
<dbReference type="PANTHER" id="PTHR42804">
    <property type="entry name" value="ALDEHYDE DEHYDROGENASE"/>
    <property type="match status" value="1"/>
</dbReference>
<dbReference type="PANTHER" id="PTHR42804:SF1">
    <property type="entry name" value="ALDEHYDE DEHYDROGENASE-RELATED"/>
    <property type="match status" value="1"/>
</dbReference>
<organism evidence="4 5">
    <name type="scientific">Cereibacter johrii</name>
    <dbReference type="NCBI Taxonomy" id="445629"/>
    <lineage>
        <taxon>Bacteria</taxon>
        <taxon>Pseudomonadati</taxon>
        <taxon>Pseudomonadota</taxon>
        <taxon>Alphaproteobacteria</taxon>
        <taxon>Rhodobacterales</taxon>
        <taxon>Paracoccaceae</taxon>
        <taxon>Cereibacter</taxon>
    </lineage>
</organism>
<dbReference type="SUPFAM" id="SSF53720">
    <property type="entry name" value="ALDH-like"/>
    <property type="match status" value="1"/>
</dbReference>
<proteinExistence type="inferred from homology"/>
<feature type="domain" description="Aldehyde dehydrogenase" evidence="3">
    <location>
        <begin position="20"/>
        <end position="468"/>
    </location>
</feature>
<name>A0ABX5JI74_9RHOB</name>
<dbReference type="InterPro" id="IPR016162">
    <property type="entry name" value="Ald_DH_N"/>
</dbReference>
<gene>
    <name evidence="4" type="ORF">C8J29_101685</name>
</gene>
<protein>
    <submittedName>
        <fullName evidence="4">Aldehyde dehydrogenase (NAD+)</fullName>
    </submittedName>
</protein>
<evidence type="ECO:0000313" key="5">
    <source>
        <dbReference type="Proteomes" id="UP000240800"/>
    </source>
</evidence>
<dbReference type="InterPro" id="IPR016163">
    <property type="entry name" value="Ald_DH_C"/>
</dbReference>
<evidence type="ECO:0000259" key="3">
    <source>
        <dbReference type="Pfam" id="PF00171"/>
    </source>
</evidence>
<comment type="similarity">
    <text evidence="1">Belongs to the aldehyde dehydrogenase family.</text>
</comment>
<sequence length="472" mass="50199">MRNIDRFFIGGAWTAPLGTDRHRLVNPATEEEIAAIPMASAEDVDRAVAAARAAFEGWQASSKEERLVLLRRLLDLYNAAYDELAELMTREMGTVARFSREAQAWVGRAHLEAAIEALEAESFEEMRGSTLISKEPIGVCALITPWNWPMNQLVVKVAPALAAGCTVVAKPSEFSPLSSIRFAELVEAAGFPPGVYNHITGAGPVAGEALARHPDVDMISITGSTRAGIAVARAAADTVKRVTQELGGKSANIILRDADLATAVRQGVLDCFGNAGQACKAPARMLVPAERMEEAAALAAAAAEALTVGAPEGEVDLGPVVNESQWRRIQSLIEAGIAEGARLVTGGPGRPDHLPRGWYVRPTVFADVAHGSTIATEEIFGPVVALIPYGDEEDAIRIANDSIYGLAGYIQTGDPEKARRIARRLRVGMVYINGAGWDARAPFGGYKQSGNGREHGAWGLADYLETKATAGL</sequence>
<evidence type="ECO:0000256" key="2">
    <source>
        <dbReference type="ARBA" id="ARBA00023002"/>
    </source>
</evidence>
<evidence type="ECO:0000313" key="4">
    <source>
        <dbReference type="EMBL" id="PTM81739.1"/>
    </source>
</evidence>